<dbReference type="Pfam" id="PF00443">
    <property type="entry name" value="UCH"/>
    <property type="match status" value="1"/>
</dbReference>
<dbReference type="PANTHER" id="PTHR46929">
    <property type="entry name" value="EXPRESSED PROTEIN"/>
    <property type="match status" value="1"/>
</dbReference>
<feature type="domain" description="UBP-type" evidence="16">
    <location>
        <begin position="1"/>
        <end position="81"/>
    </location>
</feature>
<dbReference type="SUPFAM" id="SSF57850">
    <property type="entry name" value="RING/U-box"/>
    <property type="match status" value="1"/>
</dbReference>
<dbReference type="InterPro" id="IPR028889">
    <property type="entry name" value="USP"/>
</dbReference>
<dbReference type="Proteomes" id="UP001162972">
    <property type="component" value="Chromosome 6"/>
</dbReference>
<dbReference type="GO" id="GO:0004843">
    <property type="term" value="F:cysteine-type deubiquitinase activity"/>
    <property type="evidence" value="ECO:0007669"/>
    <property type="project" value="UniProtKB-EC"/>
</dbReference>
<accession>A0AAD6NUR3</accession>
<dbReference type="GO" id="GO:0070461">
    <property type="term" value="C:SAGA-type complex"/>
    <property type="evidence" value="ECO:0007669"/>
    <property type="project" value="UniProtKB-ARBA"/>
</dbReference>
<keyword evidence="8" id="KW-0833">Ubl conjugation pathway</keyword>
<comment type="similarity">
    <text evidence="3">Belongs to the peptidase C19 family.</text>
</comment>
<gene>
    <name evidence="17" type="ORF">OIU84_009779</name>
</gene>
<keyword evidence="14" id="KW-0732">Signal</keyword>
<dbReference type="SUPFAM" id="SSF54001">
    <property type="entry name" value="Cysteine proteinases"/>
    <property type="match status" value="1"/>
</dbReference>
<dbReference type="InterPro" id="IPR038765">
    <property type="entry name" value="Papain-like_cys_pep_sf"/>
</dbReference>
<dbReference type="InterPro" id="IPR001394">
    <property type="entry name" value="Peptidase_C19_UCH"/>
</dbReference>
<keyword evidence="5" id="KW-0645">Protease</keyword>
<evidence type="ECO:0000256" key="12">
    <source>
        <dbReference type="ARBA" id="ARBA00023242"/>
    </source>
</evidence>
<dbReference type="Gene3D" id="3.30.40.10">
    <property type="entry name" value="Zinc/RING finger domain, C3HC4 (zinc finger)"/>
    <property type="match status" value="1"/>
</dbReference>
<evidence type="ECO:0000256" key="7">
    <source>
        <dbReference type="ARBA" id="ARBA00022771"/>
    </source>
</evidence>
<dbReference type="GO" id="GO:0008270">
    <property type="term" value="F:zinc ion binding"/>
    <property type="evidence" value="ECO:0007669"/>
    <property type="project" value="UniProtKB-KW"/>
</dbReference>
<reference evidence="17 18" key="1">
    <citation type="journal article" date="2023" name="Int. J. Mol. Sci.">
        <title>De Novo Assembly and Annotation of 11 Diverse Shrub Willow (Salix) Genomes Reveals Novel Gene Organization in Sex-Linked Regions.</title>
        <authorList>
            <person name="Hyden B."/>
            <person name="Feng K."/>
            <person name="Yates T.B."/>
            <person name="Jawdy S."/>
            <person name="Cereghino C."/>
            <person name="Smart L.B."/>
            <person name="Muchero W."/>
        </authorList>
    </citation>
    <scope>NUCLEOTIDE SEQUENCE [LARGE SCALE GENOMIC DNA]</scope>
    <source>
        <tissue evidence="17">Shoot tip</tissue>
    </source>
</reference>
<dbReference type="GO" id="GO:0006508">
    <property type="term" value="P:proteolysis"/>
    <property type="evidence" value="ECO:0007669"/>
    <property type="project" value="UniProtKB-KW"/>
</dbReference>
<keyword evidence="7 13" id="KW-0863">Zinc-finger</keyword>
<feature type="chain" id="PRO_5042138156" description="ubiquitinyl hydrolase 1" evidence="14">
    <location>
        <begin position="27"/>
        <end position="1026"/>
    </location>
</feature>
<evidence type="ECO:0000259" key="15">
    <source>
        <dbReference type="PROSITE" id="PS50235"/>
    </source>
</evidence>
<evidence type="ECO:0000313" key="18">
    <source>
        <dbReference type="Proteomes" id="UP001162972"/>
    </source>
</evidence>
<evidence type="ECO:0000256" key="2">
    <source>
        <dbReference type="ARBA" id="ARBA00004123"/>
    </source>
</evidence>
<evidence type="ECO:0000256" key="8">
    <source>
        <dbReference type="ARBA" id="ARBA00022786"/>
    </source>
</evidence>
<feature type="domain" description="USP" evidence="15">
    <location>
        <begin position="130"/>
        <end position="474"/>
    </location>
</feature>
<evidence type="ECO:0000256" key="1">
    <source>
        <dbReference type="ARBA" id="ARBA00000707"/>
    </source>
</evidence>
<proteinExistence type="inferred from homology"/>
<evidence type="ECO:0000256" key="9">
    <source>
        <dbReference type="ARBA" id="ARBA00022801"/>
    </source>
</evidence>
<evidence type="ECO:0000256" key="4">
    <source>
        <dbReference type="ARBA" id="ARBA00012759"/>
    </source>
</evidence>
<dbReference type="CDD" id="cd02660">
    <property type="entry name" value="Peptidase_C19D"/>
    <property type="match status" value="1"/>
</dbReference>
<name>A0AAD6NUR3_9ROSI</name>
<dbReference type="FunFam" id="3.90.70.10:FF:000089">
    <property type="entry name" value="Ubiquitinyl hydrolase 1"/>
    <property type="match status" value="1"/>
</dbReference>
<sequence>MPKCSFCSGIRQGRLFLCLICSSVSCSDHALLHGQSENGHDIAVDIERSELYCCSCSDQVYDLDFDKVVVARNIMDMPSKTRDSVVDDLMRRSSKRRRLNSVVDLDLKRSKFFVWMRNRREKSCYPLGLRGLNNLGSTCFMNSILQALLHAPPFRNYFLSERHDRETCRKKSSDQSCVACDTGVIFSAVYSGDRAPYSPAQFLYSWWQHSANLASYEQQDAHEFFISVLDGIHEREGKERYPNKDNGDCQCIAHRVFSGMLRSDLTCTTCGFTSTTYDPCVDISLNMDTSNFSSVDVANKSVRPNEDTGRSTLLACLDLFTRPERLGSDQKLYCQNCQEKRDSLKQMSIKRLPLVLSLHIKRFEHSSLRRTSRKIDWHLKFPFSLDMTPYLSPSIVRNRFGNRIFGFESDEADISAEFEIFAVVTHSGMLDSGHYVTYLRLQNQWYKCDDAWITEVDETIVRASQCYMIFYVQKMLYYKANEDLSCTPMPARRDPFVPIAEEVISMTKVHRRKAETGKCPPLSCMNASPCIKPEGCEAPYSGLGLNPFTTARPSLYQTPNSKPTIILTGDFRLYQRYVNLLDDDVNTILWSCNVPFRFGYSSRGVMGTQIPTSNDRSRTYWTPTMERYFIDLMLEQLHRGNRIGHTFNKQAWTDMLAVFNAKFESQYDKDVLKSRYTNLWKQFNDVKELLGQTGFAWDENRQMVVADDGLWHDYIKVHPDARSYKTKAVLNFNDLCVIYGYTSADGRYSRSSHDFDFDDEVQGVIMGDPTGSLSSNIERPRTEWTAAMDQYFVELMLDQIGRGNKTDNSFVKQAWTDMLSSFNAKFGPRHDKRILRHRYKKLAKYYSDLKVILQQNGFSWDETQQMIVADDDKVWDAYIKAHPHARTYRMKTLPAYNDLVLIYGNGGDNDIQSNFLQDKDHEADISRKKAEAGKGSHSLGSSDRTRTYWTPPMDHYLIDLLLDQVHRGNKFGQTFISQAWIDMTASFNVKFQSHHDKDVLKNRYKHLRRLYNEIKNLLDNSGFLMG</sequence>
<evidence type="ECO:0000259" key="16">
    <source>
        <dbReference type="PROSITE" id="PS50271"/>
    </source>
</evidence>
<keyword evidence="9" id="KW-0378">Hydrolase</keyword>
<dbReference type="PROSITE" id="PS50271">
    <property type="entry name" value="ZF_UBP"/>
    <property type="match status" value="1"/>
</dbReference>
<dbReference type="InterPro" id="IPR001607">
    <property type="entry name" value="Znf_UBP"/>
</dbReference>
<dbReference type="PROSITE" id="PS50235">
    <property type="entry name" value="USP_3"/>
    <property type="match status" value="1"/>
</dbReference>
<dbReference type="PANTHER" id="PTHR46929:SF28">
    <property type="entry name" value="MYB_SANT-LIKE DNA-BINDING DOMAIN PROTEIN"/>
    <property type="match status" value="1"/>
</dbReference>
<evidence type="ECO:0000256" key="13">
    <source>
        <dbReference type="PROSITE-ProRule" id="PRU00502"/>
    </source>
</evidence>
<dbReference type="PROSITE" id="PS51257">
    <property type="entry name" value="PROKAR_LIPOPROTEIN"/>
    <property type="match status" value="1"/>
</dbReference>
<dbReference type="EC" id="3.4.19.12" evidence="4"/>
<evidence type="ECO:0000256" key="14">
    <source>
        <dbReference type="SAM" id="SignalP"/>
    </source>
</evidence>
<dbReference type="InterPro" id="IPR013083">
    <property type="entry name" value="Znf_RING/FYVE/PHD"/>
</dbReference>
<dbReference type="Pfam" id="PF02148">
    <property type="entry name" value="zf-UBP"/>
    <property type="match status" value="1"/>
</dbReference>
<evidence type="ECO:0000256" key="6">
    <source>
        <dbReference type="ARBA" id="ARBA00022723"/>
    </source>
</evidence>
<keyword evidence="6" id="KW-0479">Metal-binding</keyword>
<keyword evidence="18" id="KW-1185">Reference proteome</keyword>
<evidence type="ECO:0000313" key="17">
    <source>
        <dbReference type="EMBL" id="KAJ6406122.1"/>
    </source>
</evidence>
<evidence type="ECO:0000256" key="11">
    <source>
        <dbReference type="ARBA" id="ARBA00022833"/>
    </source>
</evidence>
<dbReference type="InterPro" id="IPR024752">
    <property type="entry name" value="Myb/SANT-like_dom"/>
</dbReference>
<dbReference type="Pfam" id="PF12776">
    <property type="entry name" value="Myb_DNA-bind_3"/>
    <property type="match status" value="3"/>
</dbReference>
<dbReference type="GO" id="GO:0016579">
    <property type="term" value="P:protein deubiquitination"/>
    <property type="evidence" value="ECO:0007669"/>
    <property type="project" value="InterPro"/>
</dbReference>
<protein>
    <recommendedName>
        <fullName evidence="4">ubiquitinyl hydrolase 1</fullName>
        <ecNumber evidence="4">3.4.19.12</ecNumber>
    </recommendedName>
</protein>
<dbReference type="EMBL" id="JAPFFJ010000016">
    <property type="protein sequence ID" value="KAJ6406122.1"/>
    <property type="molecule type" value="Genomic_DNA"/>
</dbReference>
<dbReference type="InterPro" id="IPR018200">
    <property type="entry name" value="USP_CS"/>
</dbReference>
<comment type="catalytic activity">
    <reaction evidence="1">
        <text>Thiol-dependent hydrolysis of ester, thioester, amide, peptide and isopeptide bonds formed by the C-terminal Gly of ubiquitin (a 76-residue protein attached to proteins as an intracellular targeting signal).</text>
        <dbReference type="EC" id="3.4.19.12"/>
    </reaction>
</comment>
<keyword evidence="11" id="KW-0862">Zinc</keyword>
<dbReference type="AlphaFoldDB" id="A0AAD6NUR3"/>
<keyword evidence="12" id="KW-0539">Nucleus</keyword>
<dbReference type="PROSITE" id="PS00972">
    <property type="entry name" value="USP_1"/>
    <property type="match status" value="1"/>
</dbReference>
<feature type="signal peptide" evidence="14">
    <location>
        <begin position="1"/>
        <end position="26"/>
    </location>
</feature>
<evidence type="ECO:0000256" key="5">
    <source>
        <dbReference type="ARBA" id="ARBA00022670"/>
    </source>
</evidence>
<evidence type="ECO:0000256" key="10">
    <source>
        <dbReference type="ARBA" id="ARBA00022807"/>
    </source>
</evidence>
<dbReference type="GO" id="GO:0005634">
    <property type="term" value="C:nucleus"/>
    <property type="evidence" value="ECO:0007669"/>
    <property type="project" value="UniProtKB-SubCell"/>
</dbReference>
<comment type="subcellular location">
    <subcellularLocation>
        <location evidence="2">Nucleus</location>
    </subcellularLocation>
</comment>
<comment type="caution">
    <text evidence="17">The sequence shown here is derived from an EMBL/GenBank/DDBJ whole genome shotgun (WGS) entry which is preliminary data.</text>
</comment>
<organism evidence="17 18">
    <name type="scientific">Salix udensis</name>
    <dbReference type="NCBI Taxonomy" id="889485"/>
    <lineage>
        <taxon>Eukaryota</taxon>
        <taxon>Viridiplantae</taxon>
        <taxon>Streptophyta</taxon>
        <taxon>Embryophyta</taxon>
        <taxon>Tracheophyta</taxon>
        <taxon>Spermatophyta</taxon>
        <taxon>Magnoliopsida</taxon>
        <taxon>eudicotyledons</taxon>
        <taxon>Gunneridae</taxon>
        <taxon>Pentapetalae</taxon>
        <taxon>rosids</taxon>
        <taxon>fabids</taxon>
        <taxon>Malpighiales</taxon>
        <taxon>Salicaceae</taxon>
        <taxon>Saliceae</taxon>
        <taxon>Salix</taxon>
    </lineage>
</organism>
<evidence type="ECO:0000256" key="3">
    <source>
        <dbReference type="ARBA" id="ARBA00009085"/>
    </source>
</evidence>
<dbReference type="Gene3D" id="3.90.70.10">
    <property type="entry name" value="Cysteine proteinases"/>
    <property type="match status" value="1"/>
</dbReference>
<keyword evidence="10" id="KW-0788">Thiol protease</keyword>